<feature type="region of interest" description="Disordered" evidence="2">
    <location>
        <begin position="129"/>
        <end position="153"/>
    </location>
</feature>
<accession>A0A4U5VBB8</accession>
<dbReference type="Gene3D" id="2.30.42.10">
    <property type="match status" value="1"/>
</dbReference>
<evidence type="ECO:0000256" key="2">
    <source>
        <dbReference type="SAM" id="MobiDB-lite"/>
    </source>
</evidence>
<dbReference type="PANTHER" id="PTHR12573">
    <property type="entry name" value="AT09986P-RELATED"/>
    <property type="match status" value="1"/>
</dbReference>
<feature type="region of interest" description="Disordered" evidence="2">
    <location>
        <begin position="1"/>
        <end position="22"/>
    </location>
</feature>
<gene>
    <name evidence="4" type="ORF">D9C73_019969</name>
</gene>
<evidence type="ECO:0000313" key="5">
    <source>
        <dbReference type="Proteomes" id="UP000298787"/>
    </source>
</evidence>
<organism evidence="4 5">
    <name type="scientific">Collichthys lucidus</name>
    <name type="common">Big head croaker</name>
    <name type="synonym">Sciaena lucida</name>
    <dbReference type="NCBI Taxonomy" id="240159"/>
    <lineage>
        <taxon>Eukaryota</taxon>
        <taxon>Metazoa</taxon>
        <taxon>Chordata</taxon>
        <taxon>Craniata</taxon>
        <taxon>Vertebrata</taxon>
        <taxon>Euteleostomi</taxon>
        <taxon>Actinopterygii</taxon>
        <taxon>Neopterygii</taxon>
        <taxon>Teleostei</taxon>
        <taxon>Neoteleostei</taxon>
        <taxon>Acanthomorphata</taxon>
        <taxon>Eupercaria</taxon>
        <taxon>Sciaenidae</taxon>
        <taxon>Collichthys</taxon>
    </lineage>
</organism>
<evidence type="ECO:0000313" key="4">
    <source>
        <dbReference type="EMBL" id="TKS85373.1"/>
    </source>
</evidence>
<dbReference type="InterPro" id="IPR001478">
    <property type="entry name" value="PDZ"/>
</dbReference>
<feature type="compositionally biased region" description="Basic and acidic residues" evidence="2">
    <location>
        <begin position="251"/>
        <end position="266"/>
    </location>
</feature>
<dbReference type="PANTHER" id="PTHR12573:SF4">
    <property type="entry name" value="AT09986P-RELATED"/>
    <property type="match status" value="1"/>
</dbReference>
<feature type="region of interest" description="Disordered" evidence="2">
    <location>
        <begin position="191"/>
        <end position="272"/>
    </location>
</feature>
<name>A0A4U5VBB8_COLLU</name>
<dbReference type="CDD" id="cd00136">
    <property type="entry name" value="PDZ_canonical"/>
    <property type="match status" value="1"/>
</dbReference>
<feature type="coiled-coil region" evidence="1">
    <location>
        <begin position="488"/>
        <end position="522"/>
    </location>
</feature>
<dbReference type="AlphaFoldDB" id="A0A4U5VBB8"/>
<feature type="compositionally biased region" description="Polar residues" evidence="2">
    <location>
        <begin position="191"/>
        <end position="200"/>
    </location>
</feature>
<protein>
    <recommendedName>
        <fullName evidence="3">PDZ domain-containing protein</fullName>
    </recommendedName>
</protein>
<feature type="compositionally biased region" description="Basic and acidic residues" evidence="2">
    <location>
        <begin position="36"/>
        <end position="46"/>
    </location>
</feature>
<evidence type="ECO:0000259" key="3">
    <source>
        <dbReference type="SMART" id="SM00228"/>
    </source>
</evidence>
<dbReference type="InterPro" id="IPR036034">
    <property type="entry name" value="PDZ_sf"/>
</dbReference>
<feature type="domain" description="PDZ" evidence="3">
    <location>
        <begin position="663"/>
        <end position="727"/>
    </location>
</feature>
<feature type="compositionally biased region" description="Acidic residues" evidence="2">
    <location>
        <begin position="135"/>
        <end position="146"/>
    </location>
</feature>
<dbReference type="EMBL" id="CM014094">
    <property type="protein sequence ID" value="TKS85373.1"/>
    <property type="molecule type" value="Genomic_DNA"/>
</dbReference>
<dbReference type="SUPFAM" id="SSF50156">
    <property type="entry name" value="PDZ domain-like"/>
    <property type="match status" value="1"/>
</dbReference>
<evidence type="ECO:0000256" key="1">
    <source>
        <dbReference type="SAM" id="Coils"/>
    </source>
</evidence>
<keyword evidence="5" id="KW-1185">Reference proteome</keyword>
<feature type="region of interest" description="Disordered" evidence="2">
    <location>
        <begin position="36"/>
        <end position="63"/>
    </location>
</feature>
<proteinExistence type="predicted"/>
<feature type="compositionally biased region" description="Basic residues" evidence="2">
    <location>
        <begin position="10"/>
        <end position="22"/>
    </location>
</feature>
<dbReference type="SMART" id="SM00228">
    <property type="entry name" value="PDZ"/>
    <property type="match status" value="1"/>
</dbReference>
<dbReference type="Proteomes" id="UP000298787">
    <property type="component" value="Chromosome 17"/>
</dbReference>
<keyword evidence="1" id="KW-0175">Coiled coil</keyword>
<reference evidence="4 5" key="1">
    <citation type="submission" date="2019-01" db="EMBL/GenBank/DDBJ databases">
        <title>Genome Assembly of Collichthys lucidus.</title>
        <authorList>
            <person name="Cai M."/>
            <person name="Xiao S."/>
        </authorList>
    </citation>
    <scope>NUCLEOTIDE SEQUENCE [LARGE SCALE GENOMIC DNA]</scope>
    <source>
        <strain evidence="4">JT15FE1705JMU</strain>
        <tissue evidence="4">Muscle</tissue>
    </source>
</reference>
<sequence>MASANAEKQRPRRRQWRKSTQRLSRRLFCCSCLPGEERNPLQEQEGKINGSPQHPRLDQRGSGEKDAIQITVEDLGIINASFSLFEEDPVTPRHSMARSASSVSAYPRPMKKKRLKPLSSLPIQPEAKPAITCTSEEDAEEEEEDPLLFASGTNSTGASGILLTPPFINLIPPTPSDVADDDQFFDINSEESAAHTSGSDGSFAAGDQESYEEKMDSVEAEESMEEFTLAENKDSADSAAEPEDGLSEWSGEEREAVPNKDGDKGKTKPGFLRSNYQVAPLPEYPQKNDLSNRDVSCSDMLKADLCLLPHSTNMDTFTDQRRTITRSCSPGHTLTRSATFHALTQASENREEEGSPQQRRITVEAKLCGADIASMDVNTLDVLHITTLEDREQLLSAIYNELHPPTTITQRIDSLLESLGPNNIEMFTAKLVSMSKSKSSPHVSCLSMNRRSLKLRNSSQNATIQRNSQLIEITINEVISSDENSSINKIAQVNQQAKEERIKELNQQVDSLQNVILQVQELHHSLVAFCSELKNMDGDVNVDRLGSAELKQRLELVKSQLNDKRQSLQALRDDINNPTAHKKKQLDVRLLEKMKLNCQVFKEEISMVHLNRQVAHLQNALQESNAKEKAQEKSLAIGSLSQLVSMESPAMLLVVQENQNPDGHYGFTCDYREGSGLVVVKVDSSHLCVDDRLVEVNGVPVVNSTQEELTDILLQGPSAQIVVLRQPPTTLTSQQHSLLLQHVINPDPMQTICPEKDMVNMKTPPIRKLMAI</sequence>
<feature type="coiled-coil region" evidence="1">
    <location>
        <begin position="547"/>
        <end position="574"/>
    </location>
</feature>